<evidence type="ECO:0000256" key="8">
    <source>
        <dbReference type="SAM" id="Phobius"/>
    </source>
</evidence>
<feature type="domain" description="Type II secretion system protein GspF" evidence="9">
    <location>
        <begin position="69"/>
        <end position="192"/>
    </location>
</feature>
<evidence type="ECO:0000256" key="7">
    <source>
        <dbReference type="ARBA" id="ARBA00023136"/>
    </source>
</evidence>
<evidence type="ECO:0000313" key="10">
    <source>
        <dbReference type="EMBL" id="OGE90158.1"/>
    </source>
</evidence>
<keyword evidence="7 8" id="KW-0472">Membrane</keyword>
<keyword evidence="3" id="KW-1003">Cell membrane</keyword>
<dbReference type="FunFam" id="1.20.81.30:FF:000001">
    <property type="entry name" value="Type II secretion system protein F"/>
    <property type="match status" value="2"/>
</dbReference>
<sequence>MPEFNYIARTKAGLVQKDTFTAANEAGVVEYLHGQGLVPVRIRPVRAGLSVRGLLDSLRRVSLLDKITFMKNLGVMIKAGLPVSRCLRILSTQTPNPRFRQIIGDIGRMVENGTSLADSMTKHPSVFSPIFVNMVRVGEASGNLEQDLRYLAEQMQRDYDLLSKARGALTYPIIVMFALAAVGFLMFTFVLPKLTSTFKDLNVELPFMTRVVIGLVDVFANYGLWILAAVILLGIGFVYWRTTTAGKRILHKIVLYLPVVSGIVIKLNLARFTRVFASLIKSGMPIVESLEVSSHVVGNIYYQQTISESADKVKIGSPLSATFKKQPRLFSNLVVQMMEVGEESGTTDAVLTEVADFYEAEVDQTMKNLSSILEPVIMIVIGIVVGFLAVALITPIYNITQNIN</sequence>
<dbReference type="InterPro" id="IPR018076">
    <property type="entry name" value="T2SS_GspF_dom"/>
</dbReference>
<evidence type="ECO:0000256" key="2">
    <source>
        <dbReference type="ARBA" id="ARBA00005745"/>
    </source>
</evidence>
<evidence type="ECO:0000259" key="9">
    <source>
        <dbReference type="Pfam" id="PF00482"/>
    </source>
</evidence>
<reference evidence="10 11" key="1">
    <citation type="journal article" date="2016" name="Nat. Commun.">
        <title>Thousands of microbial genomes shed light on interconnected biogeochemical processes in an aquifer system.</title>
        <authorList>
            <person name="Anantharaman K."/>
            <person name="Brown C.T."/>
            <person name="Hug L.A."/>
            <person name="Sharon I."/>
            <person name="Castelle C.J."/>
            <person name="Probst A.J."/>
            <person name="Thomas B.C."/>
            <person name="Singh A."/>
            <person name="Wilkins M.J."/>
            <person name="Karaoz U."/>
            <person name="Brodie E.L."/>
            <person name="Williams K.H."/>
            <person name="Hubbard S.S."/>
            <person name="Banfield J.F."/>
        </authorList>
    </citation>
    <scope>NUCLEOTIDE SEQUENCE [LARGE SCALE GENOMIC DNA]</scope>
</reference>
<comment type="subcellular location">
    <subcellularLocation>
        <location evidence="1">Cell inner membrane</location>
        <topology evidence="1">Multi-pass membrane protein</topology>
    </subcellularLocation>
</comment>
<keyword evidence="4" id="KW-0997">Cell inner membrane</keyword>
<dbReference type="PRINTS" id="PR00812">
    <property type="entry name" value="BCTERIALGSPF"/>
</dbReference>
<dbReference type="GO" id="GO:0015628">
    <property type="term" value="P:protein secretion by the type II secretion system"/>
    <property type="evidence" value="ECO:0007669"/>
    <property type="project" value="TreeGrafter"/>
</dbReference>
<gene>
    <name evidence="10" type="ORF">A3E29_03575</name>
</gene>
<dbReference type="InterPro" id="IPR003004">
    <property type="entry name" value="GspF/PilC"/>
</dbReference>
<dbReference type="AlphaFoldDB" id="A0A1F5PJN6"/>
<evidence type="ECO:0000256" key="3">
    <source>
        <dbReference type="ARBA" id="ARBA00022475"/>
    </source>
</evidence>
<evidence type="ECO:0000256" key="5">
    <source>
        <dbReference type="ARBA" id="ARBA00022692"/>
    </source>
</evidence>
<dbReference type="Pfam" id="PF00482">
    <property type="entry name" value="T2SSF"/>
    <property type="match status" value="2"/>
</dbReference>
<dbReference type="Gene3D" id="1.20.81.30">
    <property type="entry name" value="Type II secretion system (T2SS), domain F"/>
    <property type="match status" value="2"/>
</dbReference>
<comment type="similarity">
    <text evidence="2">Belongs to the GSP F family.</text>
</comment>
<evidence type="ECO:0000313" key="11">
    <source>
        <dbReference type="Proteomes" id="UP000177682"/>
    </source>
</evidence>
<name>A0A1F5PJN6_9BACT</name>
<protein>
    <recommendedName>
        <fullName evidence="9">Type II secretion system protein GspF domain-containing protein</fullName>
    </recommendedName>
</protein>
<accession>A0A1F5PJN6</accession>
<feature type="domain" description="Type II secretion system protein GspF" evidence="9">
    <location>
        <begin position="272"/>
        <end position="395"/>
    </location>
</feature>
<comment type="caution">
    <text evidence="10">The sequence shown here is derived from an EMBL/GenBank/DDBJ whole genome shotgun (WGS) entry which is preliminary data.</text>
</comment>
<feature type="transmembrane region" description="Helical" evidence="8">
    <location>
        <begin position="376"/>
        <end position="397"/>
    </location>
</feature>
<feature type="transmembrane region" description="Helical" evidence="8">
    <location>
        <begin position="169"/>
        <end position="191"/>
    </location>
</feature>
<dbReference type="EMBL" id="MFEY01000007">
    <property type="protein sequence ID" value="OGE90158.1"/>
    <property type="molecule type" value="Genomic_DNA"/>
</dbReference>
<keyword evidence="5 8" id="KW-0812">Transmembrane</keyword>
<evidence type="ECO:0000256" key="6">
    <source>
        <dbReference type="ARBA" id="ARBA00022989"/>
    </source>
</evidence>
<dbReference type="Proteomes" id="UP000177682">
    <property type="component" value="Unassembled WGS sequence"/>
</dbReference>
<feature type="transmembrane region" description="Helical" evidence="8">
    <location>
        <begin position="211"/>
        <end position="240"/>
    </location>
</feature>
<evidence type="ECO:0000256" key="1">
    <source>
        <dbReference type="ARBA" id="ARBA00004429"/>
    </source>
</evidence>
<proteinExistence type="inferred from homology"/>
<dbReference type="PANTHER" id="PTHR30012">
    <property type="entry name" value="GENERAL SECRETION PATHWAY PROTEIN"/>
    <property type="match status" value="1"/>
</dbReference>
<organism evidence="10 11">
    <name type="scientific">Candidatus Doudnabacteria bacterium RIFCSPHIGHO2_12_FULL_48_16</name>
    <dbReference type="NCBI Taxonomy" id="1817838"/>
    <lineage>
        <taxon>Bacteria</taxon>
        <taxon>Candidatus Doudnaibacteriota</taxon>
    </lineage>
</organism>
<dbReference type="InterPro" id="IPR042094">
    <property type="entry name" value="T2SS_GspF_sf"/>
</dbReference>
<evidence type="ECO:0000256" key="4">
    <source>
        <dbReference type="ARBA" id="ARBA00022519"/>
    </source>
</evidence>
<dbReference type="PANTHER" id="PTHR30012:SF0">
    <property type="entry name" value="TYPE II SECRETION SYSTEM PROTEIN F-RELATED"/>
    <property type="match status" value="1"/>
</dbReference>
<keyword evidence="6 8" id="KW-1133">Transmembrane helix</keyword>
<dbReference type="GO" id="GO:0005886">
    <property type="term" value="C:plasma membrane"/>
    <property type="evidence" value="ECO:0007669"/>
    <property type="project" value="UniProtKB-SubCell"/>
</dbReference>